<dbReference type="PANTHER" id="PTHR43134:SF1">
    <property type="entry name" value="SIGNAL RECOGNITION PARTICLE RECEPTOR SUBUNIT ALPHA"/>
    <property type="match status" value="1"/>
</dbReference>
<evidence type="ECO:0000256" key="6">
    <source>
        <dbReference type="ARBA" id="ARBA00023136"/>
    </source>
</evidence>
<dbReference type="Pfam" id="PF02881">
    <property type="entry name" value="SRP54_N"/>
    <property type="match status" value="1"/>
</dbReference>
<evidence type="ECO:0000256" key="3">
    <source>
        <dbReference type="ARBA" id="ARBA00022741"/>
    </source>
</evidence>
<dbReference type="FunFam" id="1.20.120.140:FF:000008">
    <property type="entry name" value="Signal recognition particle receptor FtsY"/>
    <property type="match status" value="1"/>
</dbReference>
<keyword evidence="7 9" id="KW-0675">Receptor</keyword>
<gene>
    <name evidence="9" type="primary">ftsY</name>
    <name evidence="11" type="ORF">XD57_0846</name>
</gene>
<keyword evidence="2 9" id="KW-0963">Cytoplasm</keyword>
<dbReference type="SUPFAM" id="SSF52540">
    <property type="entry name" value="P-loop containing nucleoside triphosphate hydrolases"/>
    <property type="match status" value="1"/>
</dbReference>
<dbReference type="InterPro" id="IPR004390">
    <property type="entry name" value="SR_rcpt_FtsY"/>
</dbReference>
<feature type="domain" description="SRP54-type proteins GTP-binding" evidence="10">
    <location>
        <begin position="266"/>
        <end position="279"/>
    </location>
</feature>
<feature type="binding site" evidence="9">
    <location>
        <begin position="99"/>
        <end position="106"/>
    </location>
    <ligand>
        <name>GTP</name>
        <dbReference type="ChEBI" id="CHEBI:37565"/>
    </ligand>
</feature>
<dbReference type="Pfam" id="PF00448">
    <property type="entry name" value="SRP54"/>
    <property type="match status" value="1"/>
</dbReference>
<dbReference type="AlphaFoldDB" id="A0A117L340"/>
<feature type="binding site" evidence="9">
    <location>
        <begin position="181"/>
        <end position="185"/>
    </location>
    <ligand>
        <name>GTP</name>
        <dbReference type="ChEBI" id="CHEBI:37565"/>
    </ligand>
</feature>
<comment type="subunit">
    <text evidence="9">Part of the signal recognition particle protein translocation system, which is composed of SRP and FtsY.</text>
</comment>
<dbReference type="Proteomes" id="UP000058636">
    <property type="component" value="Unassembled WGS sequence"/>
</dbReference>
<dbReference type="InterPro" id="IPR013822">
    <property type="entry name" value="Signal_recog_particl_SRP54_hlx"/>
</dbReference>
<dbReference type="NCBIfam" id="TIGR00064">
    <property type="entry name" value="ftsY"/>
    <property type="match status" value="1"/>
</dbReference>
<keyword evidence="6 9" id="KW-0472">Membrane</keyword>
<keyword evidence="3 9" id="KW-0547">Nucleotide-binding</keyword>
<keyword evidence="5 9" id="KW-0342">GTP-binding</keyword>
<dbReference type="EMBL" id="LGFG01000057">
    <property type="protein sequence ID" value="KUK23063.1"/>
    <property type="molecule type" value="Genomic_DNA"/>
</dbReference>
<accession>A0A117L340</accession>
<comment type="catalytic activity">
    <reaction evidence="8 9">
        <text>GTP + H2O = GDP + phosphate + H(+)</text>
        <dbReference type="Rhea" id="RHEA:19669"/>
        <dbReference type="ChEBI" id="CHEBI:15377"/>
        <dbReference type="ChEBI" id="CHEBI:15378"/>
        <dbReference type="ChEBI" id="CHEBI:37565"/>
        <dbReference type="ChEBI" id="CHEBI:43474"/>
        <dbReference type="ChEBI" id="CHEBI:58189"/>
        <dbReference type="EC" id="3.6.5.4"/>
    </reaction>
</comment>
<reference evidence="11 12" key="1">
    <citation type="journal article" date="2015" name="MBio">
        <title>Genome-Resolved Metagenomic Analysis Reveals Roles for Candidate Phyla and Other Microbial Community Members in Biogeochemical Transformations in Oil Reservoirs.</title>
        <authorList>
            <person name="Hu P."/>
            <person name="Tom L."/>
            <person name="Singh A."/>
            <person name="Thomas B.C."/>
            <person name="Baker B.J."/>
            <person name="Piceno Y.M."/>
            <person name="Andersen G.L."/>
            <person name="Banfield J.F."/>
        </authorList>
    </citation>
    <scope>NUCLEOTIDE SEQUENCE [LARGE SCALE GENOMIC DNA]</scope>
    <source>
        <strain evidence="11">46_26</strain>
    </source>
</reference>
<dbReference type="InterPro" id="IPR042101">
    <property type="entry name" value="SRP54_N_sf"/>
</dbReference>
<dbReference type="CDD" id="cd17874">
    <property type="entry name" value="FtsY"/>
    <property type="match status" value="1"/>
</dbReference>
<dbReference type="GO" id="GO:0005047">
    <property type="term" value="F:signal recognition particle binding"/>
    <property type="evidence" value="ECO:0007669"/>
    <property type="project" value="TreeGrafter"/>
</dbReference>
<dbReference type="GO" id="GO:0005886">
    <property type="term" value="C:plasma membrane"/>
    <property type="evidence" value="ECO:0007669"/>
    <property type="project" value="UniProtKB-SubCell"/>
</dbReference>
<dbReference type="InterPro" id="IPR003593">
    <property type="entry name" value="AAA+_ATPase"/>
</dbReference>
<evidence type="ECO:0000256" key="2">
    <source>
        <dbReference type="ARBA" id="ARBA00022490"/>
    </source>
</evidence>
<dbReference type="Gene3D" id="1.20.120.140">
    <property type="entry name" value="Signal recognition particle SRP54, nucleotide-binding domain"/>
    <property type="match status" value="1"/>
</dbReference>
<proteinExistence type="inferred from homology"/>
<dbReference type="PROSITE" id="PS00300">
    <property type="entry name" value="SRP54"/>
    <property type="match status" value="1"/>
</dbReference>
<dbReference type="SMART" id="SM00962">
    <property type="entry name" value="SRP54"/>
    <property type="match status" value="1"/>
</dbReference>
<dbReference type="PANTHER" id="PTHR43134">
    <property type="entry name" value="SIGNAL RECOGNITION PARTICLE RECEPTOR SUBUNIT ALPHA"/>
    <property type="match status" value="1"/>
</dbReference>
<dbReference type="PATRIC" id="fig|93930.3.peg.1700"/>
<evidence type="ECO:0000259" key="10">
    <source>
        <dbReference type="PROSITE" id="PS00300"/>
    </source>
</evidence>
<comment type="similarity">
    <text evidence="9">Belongs to the GTP-binding SRP family. FtsY subfamily.</text>
</comment>
<dbReference type="GO" id="GO:0003924">
    <property type="term" value="F:GTPase activity"/>
    <property type="evidence" value="ECO:0007669"/>
    <property type="project" value="UniProtKB-UniRule"/>
</dbReference>
<comment type="subcellular location">
    <subcellularLocation>
        <location evidence="9">Cell membrane</location>
        <topology evidence="9">Peripheral membrane protein</topology>
        <orientation evidence="9">Cytoplasmic side</orientation>
    </subcellularLocation>
    <subcellularLocation>
        <location evidence="9">Cytoplasm</location>
    </subcellularLocation>
</comment>
<evidence type="ECO:0000256" key="1">
    <source>
        <dbReference type="ARBA" id="ARBA00022475"/>
    </source>
</evidence>
<dbReference type="InterPro" id="IPR000897">
    <property type="entry name" value="SRP54_GTPase_dom"/>
</dbReference>
<dbReference type="OMA" id="GISDQFQ"/>
<dbReference type="InterPro" id="IPR027417">
    <property type="entry name" value="P-loop_NTPase"/>
</dbReference>
<dbReference type="GO" id="GO:0006614">
    <property type="term" value="P:SRP-dependent cotranslational protein targeting to membrane"/>
    <property type="evidence" value="ECO:0007669"/>
    <property type="project" value="InterPro"/>
</dbReference>
<comment type="function">
    <text evidence="9">Involved in targeting and insertion of nascent membrane proteins into the cytoplasmic membrane. Acts as a receptor for the complex formed by the signal recognition particle (SRP) and the ribosome-nascent chain (RNC).</text>
</comment>
<evidence type="ECO:0000313" key="12">
    <source>
        <dbReference type="Proteomes" id="UP000058636"/>
    </source>
</evidence>
<name>A0A117L340_9THEM</name>
<dbReference type="SUPFAM" id="SSF47364">
    <property type="entry name" value="Domain of the SRP/SRP receptor G-proteins"/>
    <property type="match status" value="1"/>
</dbReference>
<evidence type="ECO:0000256" key="7">
    <source>
        <dbReference type="ARBA" id="ARBA00023170"/>
    </source>
</evidence>
<comment type="caution">
    <text evidence="11">The sequence shown here is derived from an EMBL/GenBank/DDBJ whole genome shotgun (WGS) entry which is preliminary data.</text>
</comment>
<evidence type="ECO:0000256" key="8">
    <source>
        <dbReference type="ARBA" id="ARBA00048027"/>
    </source>
</evidence>
<evidence type="ECO:0000256" key="5">
    <source>
        <dbReference type="ARBA" id="ARBA00023134"/>
    </source>
</evidence>
<keyword evidence="4 9" id="KW-0378">Hydrolase</keyword>
<dbReference type="GO" id="GO:0005737">
    <property type="term" value="C:cytoplasm"/>
    <property type="evidence" value="ECO:0007669"/>
    <property type="project" value="UniProtKB-SubCell"/>
</dbReference>
<keyword evidence="1 9" id="KW-1003">Cell membrane</keyword>
<evidence type="ECO:0000313" key="11">
    <source>
        <dbReference type="EMBL" id="KUK23063.1"/>
    </source>
</evidence>
<dbReference type="HAMAP" id="MF_00920">
    <property type="entry name" value="FtsY"/>
    <property type="match status" value="1"/>
</dbReference>
<evidence type="ECO:0000256" key="9">
    <source>
        <dbReference type="HAMAP-Rule" id="MF_00920"/>
    </source>
</evidence>
<dbReference type="FunFam" id="3.40.50.300:FF:000053">
    <property type="entry name" value="Signal recognition particle receptor FtsY"/>
    <property type="match status" value="1"/>
</dbReference>
<dbReference type="SMART" id="SM00963">
    <property type="entry name" value="SRP54_N"/>
    <property type="match status" value="1"/>
</dbReference>
<feature type="binding site" evidence="9">
    <location>
        <begin position="245"/>
        <end position="248"/>
    </location>
    <ligand>
        <name>GTP</name>
        <dbReference type="ChEBI" id="CHEBI:37565"/>
    </ligand>
</feature>
<dbReference type="RefSeq" id="WP_011943012.1">
    <property type="nucleotide sequence ID" value="NZ_DAITJQ010000003.1"/>
</dbReference>
<protein>
    <recommendedName>
        <fullName evidence="9">Signal recognition particle receptor FtsY</fullName>
        <shortName evidence="9">SRP receptor</shortName>
        <ecNumber evidence="9">3.6.5.4</ecNumber>
    </recommendedName>
</protein>
<dbReference type="GO" id="GO:0005525">
    <property type="term" value="F:GTP binding"/>
    <property type="evidence" value="ECO:0007669"/>
    <property type="project" value="UniProtKB-UniRule"/>
</dbReference>
<dbReference type="SMART" id="SM00382">
    <property type="entry name" value="AAA"/>
    <property type="match status" value="1"/>
</dbReference>
<sequence length="294" mass="32016">MGLFDFLKKGLQKTKETFFGRVVKLLKGKKLDDETREELEELLIQADVGVETTEYILERLKEKDGDALESLKEIILEILNFDTKLNVPPEPPFVITVVGVNGTGKTTSCGKLAKMFVDEGKSVVLAAADTFRAAAIEQLKIWGERVGATVISHSEGADPAAVAFDAVAHALARNKDVVIIDTAGRLHTKKNLMEELRKVHRVVKKKIPDAPHETLLVIDATTGQNGLVQAKIFKEAVDVTGIILTKLDGTAKGGITLAIARELGIPIKFIGVGEKAEDLRPFDPEAFVEVLISE</sequence>
<evidence type="ECO:0000256" key="4">
    <source>
        <dbReference type="ARBA" id="ARBA00022801"/>
    </source>
</evidence>
<dbReference type="Gene3D" id="3.40.50.300">
    <property type="entry name" value="P-loop containing nucleotide triphosphate hydrolases"/>
    <property type="match status" value="1"/>
</dbReference>
<dbReference type="EC" id="3.6.5.4" evidence="9"/>
<organism evidence="11 12">
    <name type="scientific">Thermotoga petrophila</name>
    <dbReference type="NCBI Taxonomy" id="93929"/>
    <lineage>
        <taxon>Bacteria</taxon>
        <taxon>Thermotogati</taxon>
        <taxon>Thermotogota</taxon>
        <taxon>Thermotogae</taxon>
        <taxon>Thermotogales</taxon>
        <taxon>Thermotogaceae</taxon>
        <taxon>Thermotoga</taxon>
    </lineage>
</organism>
<dbReference type="InterPro" id="IPR036225">
    <property type="entry name" value="SRP/SRP_N"/>
</dbReference>